<comment type="similarity">
    <text evidence="2 5">Belongs to the XFP family.</text>
</comment>
<dbReference type="PANTHER" id="PTHR31273:SF0">
    <property type="entry name" value="PHOSPHOKETOLASE-RELATED"/>
    <property type="match status" value="1"/>
</dbReference>
<dbReference type="InterPro" id="IPR029061">
    <property type="entry name" value="THDP-binding"/>
</dbReference>
<dbReference type="InterPro" id="IPR018969">
    <property type="entry name" value="Xul5P/Fru6P_PKetolase_C"/>
</dbReference>
<evidence type="ECO:0000256" key="5">
    <source>
        <dbReference type="HAMAP-Rule" id="MF_01403"/>
    </source>
</evidence>
<dbReference type="EC" id="4.1.2.-" evidence="5"/>
<evidence type="ECO:0000313" key="8">
    <source>
        <dbReference type="EMBL" id="RXT24753.1"/>
    </source>
</evidence>
<dbReference type="RefSeq" id="WP_129419499.1">
    <property type="nucleotide sequence ID" value="NZ_MZMU01000011.1"/>
</dbReference>
<name>A0A4Q1U0R6_RHILE</name>
<dbReference type="SUPFAM" id="SSF52518">
    <property type="entry name" value="Thiamin diphosphate-binding fold (THDP-binding)"/>
    <property type="match status" value="2"/>
</dbReference>
<dbReference type="NCBIfam" id="NF003616">
    <property type="entry name" value="PRK05261.1-1"/>
    <property type="match status" value="1"/>
</dbReference>
<dbReference type="InterPro" id="IPR018970">
    <property type="entry name" value="Xul5P/Fru6P_PKetolase_N"/>
</dbReference>
<dbReference type="InterPro" id="IPR019789">
    <property type="entry name" value="Xul5P/Fru6P_PKetolase_ThDP_BS"/>
</dbReference>
<dbReference type="PROSITE" id="PS60002">
    <property type="entry name" value="PHOSPHOKETOLASE_1"/>
    <property type="match status" value="1"/>
</dbReference>
<protein>
    <recommendedName>
        <fullName evidence="5">Probable phosphoketolase</fullName>
        <ecNumber evidence="5">4.1.2.-</ecNumber>
    </recommendedName>
</protein>
<dbReference type="Pfam" id="PF09363">
    <property type="entry name" value="XFP_C"/>
    <property type="match status" value="1"/>
</dbReference>
<dbReference type="GO" id="GO:0005975">
    <property type="term" value="P:carbohydrate metabolic process"/>
    <property type="evidence" value="ECO:0007669"/>
    <property type="project" value="InterPro"/>
</dbReference>
<dbReference type="Gene3D" id="3.40.50.920">
    <property type="match status" value="1"/>
</dbReference>
<dbReference type="CDD" id="cd02011">
    <property type="entry name" value="TPP_PK"/>
    <property type="match status" value="1"/>
</dbReference>
<sequence length="794" mass="90015">MEKHVSTAALNDAELTLIDRYWRAANYLSIGQIYLLANPLLREPLNPEHIKPRLLGHWGTTPGLNFIYAHLNRLIRARDLDIIYMCGPGHGGPGMVANTYLEGIYSEIYPDISEDAEGMRKLFRQFSFPGGIPSHAAPETPGSIHEGGELGYALVHAYGAAFDNPDLIVACVVGDGEAETGPLAASWHSNKFLNPARDGAVLPILHLNGYKIANPTILGRASHEDLQSLFEGYGYEPFFVEGHEPRDMHQQMATTFDRVFDRIHEIQEEARKGKAPDICPRWPMIVLRSPKGWTGPKEVDGKKVEGFWRSHQVPVSNCRENEGHRKILEDWMRGYDPEDLFGNDGRLKPELRALAPVGERRMGANPHANGGLLRKELDVPDFRDYAVDIGKRGSAMVQSTEILGHYLRDTMKRNADAANFRIFGPDETESNRLGSVFEVTDRVWMERIEPYDVHLSRDGRVMEVLSEHLCQGWLEGYLLTGRHGLFSCYEAFIHIIDSMFNQHAKWLKVTRELAWRKPISSLNYLLTSHVWRQDHNGFSHQDPGFVDLIANKNADIVRIYLPPDANTLLWVGDHCLRTYDRINVIIAGKQPEPQWLSMDEAVKHCEAGIGIWHWASNEDDTILPDLVMACAGDVPTMETLAAVDLLRRAIPELKIRTVNVVDLLALQSRDQHPHGLTDEAFDAIFTADKPVIFAYHGYPYLIHRLTYKRTNHRNIHVRGFIEEGTTTTPFDMTVLNELDRFHLAIEAIERVPGLKEKAGEALAAFRGKLAEHHDYVREYGEDMPEVRNWTWPMA</sequence>
<gene>
    <name evidence="8" type="ORF">B5P46_15780</name>
</gene>
<evidence type="ECO:0000256" key="3">
    <source>
        <dbReference type="ARBA" id="ARBA00023052"/>
    </source>
</evidence>
<evidence type="ECO:0000256" key="2">
    <source>
        <dbReference type="ARBA" id="ARBA00005623"/>
    </source>
</evidence>
<accession>A0A4Q1U0R6</accession>
<dbReference type="HAMAP" id="MF_01403">
    <property type="entry name" value="Phosphoketolase"/>
    <property type="match status" value="1"/>
</dbReference>
<dbReference type="PANTHER" id="PTHR31273">
    <property type="entry name" value="PHOSPHOKETOLASE-RELATED"/>
    <property type="match status" value="1"/>
</dbReference>
<reference evidence="8 9" key="1">
    <citation type="submission" date="2017-03" db="EMBL/GenBank/DDBJ databases">
        <authorList>
            <person name="Safronova V.I."/>
            <person name="Sazanova A.L."/>
            <person name="Chirak E.R."/>
        </authorList>
    </citation>
    <scope>NUCLEOTIDE SEQUENCE [LARGE SCALE GENOMIC DNA]</scope>
    <source>
        <strain evidence="8 9">Tri-43</strain>
    </source>
</reference>
<evidence type="ECO:0000259" key="7">
    <source>
        <dbReference type="Pfam" id="PF09364"/>
    </source>
</evidence>
<organism evidence="8 9">
    <name type="scientific">Rhizobium leguminosarum</name>
    <dbReference type="NCBI Taxonomy" id="384"/>
    <lineage>
        <taxon>Bacteria</taxon>
        <taxon>Pseudomonadati</taxon>
        <taxon>Pseudomonadota</taxon>
        <taxon>Alphaproteobacteria</taxon>
        <taxon>Hyphomicrobiales</taxon>
        <taxon>Rhizobiaceae</taxon>
        <taxon>Rhizobium/Agrobacterium group</taxon>
        <taxon>Rhizobium</taxon>
    </lineage>
</organism>
<proteinExistence type="inferred from homology"/>
<evidence type="ECO:0000256" key="4">
    <source>
        <dbReference type="ARBA" id="ARBA00023239"/>
    </source>
</evidence>
<dbReference type="InterPro" id="IPR023962">
    <property type="entry name" value="Phosphoketolase"/>
</dbReference>
<evidence type="ECO:0000259" key="6">
    <source>
        <dbReference type="Pfam" id="PF09363"/>
    </source>
</evidence>
<keyword evidence="4 5" id="KW-0456">Lyase</keyword>
<feature type="domain" description="Xylulose 5-phosphate/Fructose 6-phosphate phosphoketolase N-terminal" evidence="7">
    <location>
        <begin position="11"/>
        <end position="372"/>
    </location>
</feature>
<comment type="caution">
    <text evidence="8">The sequence shown here is derived from an EMBL/GenBank/DDBJ whole genome shotgun (WGS) entry which is preliminary data.</text>
</comment>
<dbReference type="Pfam" id="PF09364">
    <property type="entry name" value="XFP_N"/>
    <property type="match status" value="1"/>
</dbReference>
<dbReference type="InterPro" id="IPR005593">
    <property type="entry name" value="Xul5P/Fru6P_PKetolase"/>
</dbReference>
<dbReference type="Pfam" id="PF03894">
    <property type="entry name" value="XFP"/>
    <property type="match status" value="1"/>
</dbReference>
<dbReference type="AlphaFoldDB" id="A0A4Q1U0R6"/>
<comment type="cofactor">
    <cofactor evidence="1 5">
        <name>thiamine diphosphate</name>
        <dbReference type="ChEBI" id="CHEBI:58937"/>
    </cofactor>
</comment>
<dbReference type="PROSITE" id="PS60003">
    <property type="entry name" value="PHOSPHOKETOLASE_2"/>
    <property type="match status" value="1"/>
</dbReference>
<dbReference type="EMBL" id="MZMU01000011">
    <property type="protein sequence ID" value="RXT24753.1"/>
    <property type="molecule type" value="Genomic_DNA"/>
</dbReference>
<keyword evidence="3 5" id="KW-0786">Thiamine pyrophosphate</keyword>
<dbReference type="Proteomes" id="UP000290767">
    <property type="component" value="Unassembled WGS sequence"/>
</dbReference>
<evidence type="ECO:0000256" key="1">
    <source>
        <dbReference type="ARBA" id="ARBA00001964"/>
    </source>
</evidence>
<dbReference type="InterPro" id="IPR009014">
    <property type="entry name" value="Transketo_C/PFOR_II"/>
</dbReference>
<dbReference type="Gene3D" id="3.40.50.970">
    <property type="match status" value="2"/>
</dbReference>
<dbReference type="NCBIfam" id="NF003617">
    <property type="entry name" value="PRK05261.1-2"/>
    <property type="match status" value="1"/>
</dbReference>
<dbReference type="NCBIfam" id="NF003621">
    <property type="entry name" value="PRK05261.1-6"/>
    <property type="match status" value="1"/>
</dbReference>
<dbReference type="GO" id="GO:0016832">
    <property type="term" value="F:aldehyde-lyase activity"/>
    <property type="evidence" value="ECO:0007669"/>
    <property type="project" value="UniProtKB-UniRule"/>
</dbReference>
<dbReference type="InterPro" id="IPR019790">
    <property type="entry name" value="Xul5P/Fru6P_PKetolase_CS"/>
</dbReference>
<feature type="domain" description="Xylulose 5-phosphate/Fructose 6-phosphate phosphoketolase C-terminal" evidence="6">
    <location>
        <begin position="589"/>
        <end position="791"/>
    </location>
</feature>
<dbReference type="NCBIfam" id="NF003619">
    <property type="entry name" value="PRK05261.1-4"/>
    <property type="match status" value="1"/>
</dbReference>
<dbReference type="PIRSF" id="PIRSF017245">
    <property type="entry name" value="Phosphoketolase"/>
    <property type="match status" value="1"/>
</dbReference>
<evidence type="ECO:0000313" key="9">
    <source>
        <dbReference type="Proteomes" id="UP000290767"/>
    </source>
</evidence>